<dbReference type="KEGG" id="sla:SERLADRAFT_468923"/>
<protein>
    <recommendedName>
        <fullName evidence="4">SHSP domain-containing protein</fullName>
    </recommendedName>
</protein>
<dbReference type="Proteomes" id="UP000008064">
    <property type="component" value="Unassembled WGS sequence"/>
</dbReference>
<dbReference type="PANTHER" id="PTHR11527">
    <property type="entry name" value="HEAT-SHOCK PROTEIN 20 FAMILY MEMBER"/>
    <property type="match status" value="1"/>
</dbReference>
<dbReference type="AlphaFoldDB" id="F8NVZ9"/>
<dbReference type="Pfam" id="PF00011">
    <property type="entry name" value="HSP20"/>
    <property type="match status" value="1"/>
</dbReference>
<evidence type="ECO:0000259" key="4">
    <source>
        <dbReference type="PROSITE" id="PS01031"/>
    </source>
</evidence>
<evidence type="ECO:0000313" key="5">
    <source>
        <dbReference type="EMBL" id="EGO24933.1"/>
    </source>
</evidence>
<gene>
    <name evidence="5" type="ORF">SERLADRAFT_468923</name>
</gene>
<feature type="domain" description="SHSP" evidence="4">
    <location>
        <begin position="42"/>
        <end position="155"/>
    </location>
</feature>
<comment type="similarity">
    <text evidence="2 3">Belongs to the small heat shock protein (HSP20) family.</text>
</comment>
<accession>F8NVZ9</accession>
<organism>
    <name type="scientific">Serpula lacrymans var. lacrymans (strain S7.9)</name>
    <name type="common">Dry rot fungus</name>
    <dbReference type="NCBI Taxonomy" id="578457"/>
    <lineage>
        <taxon>Eukaryota</taxon>
        <taxon>Fungi</taxon>
        <taxon>Dikarya</taxon>
        <taxon>Basidiomycota</taxon>
        <taxon>Agaricomycotina</taxon>
        <taxon>Agaricomycetes</taxon>
        <taxon>Agaricomycetidae</taxon>
        <taxon>Boletales</taxon>
        <taxon>Coniophorineae</taxon>
        <taxon>Serpulaceae</taxon>
        <taxon>Serpula</taxon>
    </lineage>
</organism>
<sequence>MSITRVFYDPFSEFDRLFDDAFNSRFARPNPNQIINRDQTIQDKLNFRPKMDLHESAEHNAITATFELPGLTKENVNIDLHNGRLTVSGKVETQVAREENDFAVRERSFGNFSRTLRVSEGVKPEEIKASMENGVLTVTFPKGSADQAPKRITVS</sequence>
<dbReference type="PROSITE" id="PS01031">
    <property type="entry name" value="SHSP"/>
    <property type="match status" value="1"/>
</dbReference>
<dbReference type="RefSeq" id="XP_007318952.1">
    <property type="nucleotide sequence ID" value="XM_007318890.1"/>
</dbReference>
<dbReference type="HOGENOM" id="CLU_046737_12_0_1"/>
<name>F8NVZ9_SERL9</name>
<dbReference type="InterPro" id="IPR008978">
    <property type="entry name" value="HSP20-like_chaperone"/>
</dbReference>
<proteinExistence type="inferred from homology"/>
<dbReference type="Gene3D" id="2.60.40.790">
    <property type="match status" value="1"/>
</dbReference>
<dbReference type="GeneID" id="18819499"/>
<dbReference type="CDD" id="cd06464">
    <property type="entry name" value="ACD_sHsps-like"/>
    <property type="match status" value="1"/>
</dbReference>
<dbReference type="InterPro" id="IPR031107">
    <property type="entry name" value="Small_HSP"/>
</dbReference>
<evidence type="ECO:0000256" key="3">
    <source>
        <dbReference type="RuleBase" id="RU003616"/>
    </source>
</evidence>
<keyword evidence="1" id="KW-0346">Stress response</keyword>
<evidence type="ECO:0000256" key="2">
    <source>
        <dbReference type="PROSITE-ProRule" id="PRU00285"/>
    </source>
</evidence>
<dbReference type="OrthoDB" id="1431247at2759"/>
<evidence type="ECO:0000256" key="1">
    <source>
        <dbReference type="ARBA" id="ARBA00023016"/>
    </source>
</evidence>
<dbReference type="SUPFAM" id="SSF49764">
    <property type="entry name" value="HSP20-like chaperones"/>
    <property type="match status" value="1"/>
</dbReference>
<reference evidence="5" key="1">
    <citation type="submission" date="2011-04" db="EMBL/GenBank/DDBJ databases">
        <title>Evolution of plant cell wall degrading machinery underlies the functional diversity of forest fungi.</title>
        <authorList>
            <consortium name="US DOE Joint Genome Institute (JGI-PGF)"/>
            <person name="Eastwood D.C."/>
            <person name="Floudas D."/>
            <person name="Binder M."/>
            <person name="Majcherczyk A."/>
            <person name="Schneider P."/>
            <person name="Aerts A."/>
            <person name="Asiegbu F.O."/>
            <person name="Baker S.E."/>
            <person name="Barry K."/>
            <person name="Bendiksby M."/>
            <person name="Blumentritt M."/>
            <person name="Coutinho P.M."/>
            <person name="Cullen D."/>
            <person name="Cullen D."/>
            <person name="Gathman A."/>
            <person name="Goodell B."/>
            <person name="Henrissat B."/>
            <person name="Ihrmark K."/>
            <person name="Kauserud H."/>
            <person name="Kohler A."/>
            <person name="LaButti K."/>
            <person name="Lapidus A."/>
            <person name="Lavin J.L."/>
            <person name="Lee Y.-H."/>
            <person name="Lindquist E."/>
            <person name="Lilly W."/>
            <person name="Lucas S."/>
            <person name="Morin E."/>
            <person name="Murat C."/>
            <person name="Oguiza J.A."/>
            <person name="Park J."/>
            <person name="Pisabarro A.G."/>
            <person name="Riley R."/>
            <person name="Rosling A."/>
            <person name="Salamov A."/>
            <person name="Schmidt O."/>
            <person name="Schmutz J."/>
            <person name="Skrede I."/>
            <person name="Stenlid J."/>
            <person name="Wiebenga A."/>
            <person name="Xie X."/>
            <person name="Kues U."/>
            <person name="Hibbett D.S."/>
            <person name="Hoffmeister D."/>
            <person name="Hogberg N."/>
            <person name="Martin F."/>
            <person name="Grigoriev I.V."/>
            <person name="Watkinson S.C."/>
        </authorList>
    </citation>
    <scope>NUCLEOTIDE SEQUENCE</scope>
    <source>
        <strain evidence="5">S7.9</strain>
    </source>
</reference>
<dbReference type="InterPro" id="IPR002068">
    <property type="entry name" value="A-crystallin/Hsp20_dom"/>
</dbReference>
<dbReference type="EMBL" id="GL945434">
    <property type="protein sequence ID" value="EGO24933.1"/>
    <property type="molecule type" value="Genomic_DNA"/>
</dbReference>